<organism evidence="9 11">
    <name type="scientific">Oceanimonas baumannii</name>
    <dbReference type="NCBI Taxonomy" id="129578"/>
    <lineage>
        <taxon>Bacteria</taxon>
        <taxon>Pseudomonadati</taxon>
        <taxon>Pseudomonadota</taxon>
        <taxon>Gammaproteobacteria</taxon>
        <taxon>Aeromonadales</taxon>
        <taxon>Aeromonadaceae</taxon>
        <taxon>Oceanimonas</taxon>
    </lineage>
</organism>
<evidence type="ECO:0000256" key="2">
    <source>
        <dbReference type="ARBA" id="ARBA00005046"/>
    </source>
</evidence>
<comment type="caution">
    <text evidence="9">The sequence shown here is derived from an EMBL/GenBank/DDBJ whole genome shotgun (WGS) entry which is preliminary data.</text>
</comment>
<reference evidence="10 12" key="2">
    <citation type="submission" date="2019-03" db="EMBL/GenBank/DDBJ databases">
        <title>Genomic Encyclopedia of Archaeal and Bacterial Type Strains, Phase II (KMG-II): from individual species to whole genera.</title>
        <authorList>
            <person name="Goeker M."/>
        </authorList>
    </citation>
    <scope>NUCLEOTIDE SEQUENCE [LARGE SCALE GENOMIC DNA]</scope>
    <source>
        <strain evidence="10 12">DSM 15594</strain>
    </source>
</reference>
<dbReference type="NCBIfam" id="NF006870">
    <property type="entry name" value="PRK09364.1"/>
    <property type="match status" value="1"/>
</dbReference>
<keyword evidence="12" id="KW-1185">Reference proteome</keyword>
<feature type="domain" description="Molybdopterin cofactor biosynthesis C (MoaC)" evidence="8">
    <location>
        <begin position="15"/>
        <end position="150"/>
    </location>
</feature>
<dbReference type="AlphaFoldDB" id="A0A235CEV1"/>
<gene>
    <name evidence="7 9" type="primary">moaC</name>
    <name evidence="9" type="ORF">B6S09_13485</name>
    <name evidence="10" type="ORF">LY04_02435</name>
</gene>
<feature type="binding site" evidence="7">
    <location>
        <begin position="113"/>
        <end position="114"/>
    </location>
    <ligand>
        <name>substrate</name>
    </ligand>
</feature>
<dbReference type="SUPFAM" id="SSF55040">
    <property type="entry name" value="Molybdenum cofactor biosynthesis protein C, MoaC"/>
    <property type="match status" value="1"/>
</dbReference>
<dbReference type="Proteomes" id="UP000295058">
    <property type="component" value="Unassembled WGS sequence"/>
</dbReference>
<comment type="function">
    <text evidence="6 7">Catalyzes the conversion of (8S)-3',8-cyclo-7,8-dihydroguanosine 5'-triphosphate to cyclic pyranopterin monophosphate (cPMP).</text>
</comment>
<dbReference type="PANTHER" id="PTHR22960">
    <property type="entry name" value="MOLYBDOPTERIN COFACTOR SYNTHESIS PROTEIN A"/>
    <property type="match status" value="1"/>
</dbReference>
<dbReference type="GO" id="GO:0061799">
    <property type="term" value="F:cyclic pyranopterin monophosphate synthase activity"/>
    <property type="evidence" value="ECO:0007669"/>
    <property type="project" value="UniProtKB-UniRule"/>
</dbReference>
<evidence type="ECO:0000313" key="11">
    <source>
        <dbReference type="Proteomes" id="UP000243640"/>
    </source>
</evidence>
<comment type="catalytic activity">
    <reaction evidence="1 7">
        <text>(8S)-3',8-cyclo-7,8-dihydroguanosine 5'-triphosphate = cyclic pyranopterin phosphate + diphosphate</text>
        <dbReference type="Rhea" id="RHEA:49580"/>
        <dbReference type="ChEBI" id="CHEBI:33019"/>
        <dbReference type="ChEBI" id="CHEBI:59648"/>
        <dbReference type="ChEBI" id="CHEBI:131766"/>
        <dbReference type="EC" id="4.6.1.17"/>
    </reaction>
</comment>
<dbReference type="InterPro" id="IPR047594">
    <property type="entry name" value="MoaC_bact/euk"/>
</dbReference>
<dbReference type="GO" id="GO:0006777">
    <property type="term" value="P:Mo-molybdopterin cofactor biosynthetic process"/>
    <property type="evidence" value="ECO:0007669"/>
    <property type="project" value="UniProtKB-UniRule"/>
</dbReference>
<dbReference type="EMBL" id="NQJF01000011">
    <property type="protein sequence ID" value="OYD23073.1"/>
    <property type="molecule type" value="Genomic_DNA"/>
</dbReference>
<dbReference type="Pfam" id="PF01967">
    <property type="entry name" value="MoaC"/>
    <property type="match status" value="1"/>
</dbReference>
<evidence type="ECO:0000256" key="6">
    <source>
        <dbReference type="ARBA" id="ARBA00055087"/>
    </source>
</evidence>
<dbReference type="CDD" id="cd01420">
    <property type="entry name" value="MoaC_PE"/>
    <property type="match status" value="1"/>
</dbReference>
<reference evidence="9 11" key="1">
    <citation type="submission" date="2017-08" db="EMBL/GenBank/DDBJ databases">
        <title>Draft Genome Sequence of the Marine Bacterium Oceanimonas baumannii ATCC 700832.</title>
        <authorList>
            <person name="Mcclelland W.D."/>
            <person name="Brennan M.A."/>
            <person name="Trachtenberg A.M."/>
            <person name="Maclea K.S."/>
        </authorList>
    </citation>
    <scope>NUCLEOTIDE SEQUENCE [LARGE SCALE GENOMIC DNA]</scope>
    <source>
        <strain evidence="9 11">ATCC 700832</strain>
    </source>
</reference>
<feature type="binding site" evidence="7">
    <location>
        <begin position="75"/>
        <end position="77"/>
    </location>
    <ligand>
        <name>substrate</name>
    </ligand>
</feature>
<sequence length="158" mass="16922">MNQLTHINASGEANMVDVSDKAVTSREARAEAWVLMAPDTLALIVEGRHHKGDVFATARIAGIMAAKKTSDLIPLCHPLALSKVEVKLEPDSARGGVRIESYCKLSGQTGVEMEALTAASVAALTIYDMCKAVQKDMLIEGVRLLEKRGGKSGEFKAK</sequence>
<dbReference type="UniPathway" id="UPA00344"/>
<dbReference type="OrthoDB" id="9794429at2"/>
<dbReference type="FunFam" id="3.30.70.640:FF:000001">
    <property type="entry name" value="Cyclic pyranopterin monophosphate synthase"/>
    <property type="match status" value="1"/>
</dbReference>
<dbReference type="InterPro" id="IPR036522">
    <property type="entry name" value="MoaC_sf"/>
</dbReference>
<evidence type="ECO:0000256" key="5">
    <source>
        <dbReference type="ARBA" id="ARBA00023239"/>
    </source>
</evidence>
<proteinExistence type="inferred from homology"/>
<comment type="pathway">
    <text evidence="2 7">Cofactor biosynthesis; molybdopterin biosynthesis.</text>
</comment>
<feature type="active site" evidence="7">
    <location>
        <position position="128"/>
    </location>
</feature>
<evidence type="ECO:0000313" key="10">
    <source>
        <dbReference type="EMBL" id="TDW58339.1"/>
    </source>
</evidence>
<dbReference type="Gene3D" id="3.30.70.640">
    <property type="entry name" value="Molybdopterin cofactor biosynthesis C (MoaC) domain"/>
    <property type="match status" value="1"/>
</dbReference>
<name>A0A235CEV1_9GAMM</name>
<dbReference type="NCBIfam" id="TIGR00581">
    <property type="entry name" value="moaC"/>
    <property type="match status" value="1"/>
</dbReference>
<comment type="similarity">
    <text evidence="7">Belongs to the MoaC family.</text>
</comment>
<dbReference type="HAMAP" id="MF_01224_B">
    <property type="entry name" value="MoaC_B"/>
    <property type="match status" value="1"/>
</dbReference>
<dbReference type="InterPro" id="IPR002820">
    <property type="entry name" value="Mopterin_CF_biosynth-C_dom"/>
</dbReference>
<dbReference type="InterPro" id="IPR050105">
    <property type="entry name" value="MoCo_biosynth_MoaA/MoaC"/>
</dbReference>
<evidence type="ECO:0000256" key="7">
    <source>
        <dbReference type="HAMAP-Rule" id="MF_01224"/>
    </source>
</evidence>
<evidence type="ECO:0000256" key="3">
    <source>
        <dbReference type="ARBA" id="ARBA00012575"/>
    </source>
</evidence>
<dbReference type="EMBL" id="SODO01000009">
    <property type="protein sequence ID" value="TDW58339.1"/>
    <property type="molecule type" value="Genomic_DNA"/>
</dbReference>
<dbReference type="InterPro" id="IPR023045">
    <property type="entry name" value="MoaC"/>
</dbReference>
<evidence type="ECO:0000256" key="4">
    <source>
        <dbReference type="ARBA" id="ARBA00023150"/>
    </source>
</evidence>
<dbReference type="RefSeq" id="WP_094279023.1">
    <property type="nucleotide sequence ID" value="NZ_NQJF01000011.1"/>
</dbReference>
<evidence type="ECO:0000259" key="8">
    <source>
        <dbReference type="Pfam" id="PF01967"/>
    </source>
</evidence>
<protein>
    <recommendedName>
        <fullName evidence="3 7">Cyclic pyranopterin monophosphate synthase</fullName>
        <ecNumber evidence="3 7">4.6.1.17</ecNumber>
    </recommendedName>
    <alternativeName>
        <fullName evidence="7">Molybdenum cofactor biosynthesis protein C</fullName>
    </alternativeName>
</protein>
<keyword evidence="5 7" id="KW-0456">Lyase</keyword>
<evidence type="ECO:0000313" key="9">
    <source>
        <dbReference type="EMBL" id="OYD23073.1"/>
    </source>
</evidence>
<evidence type="ECO:0000313" key="12">
    <source>
        <dbReference type="Proteomes" id="UP000295058"/>
    </source>
</evidence>
<evidence type="ECO:0000256" key="1">
    <source>
        <dbReference type="ARBA" id="ARBA00001637"/>
    </source>
</evidence>
<accession>A0A235CEV1</accession>
<dbReference type="EC" id="4.6.1.17" evidence="3 7"/>
<keyword evidence="4 7" id="KW-0501">Molybdenum cofactor biosynthesis</keyword>
<comment type="subunit">
    <text evidence="7">Homohexamer; trimer of dimers.</text>
</comment>
<dbReference type="Proteomes" id="UP000243640">
    <property type="component" value="Unassembled WGS sequence"/>
</dbReference>